<evidence type="ECO:0000313" key="18">
    <source>
        <dbReference type="EMBL" id="KAJ8028064.1"/>
    </source>
</evidence>
<evidence type="ECO:0000256" key="8">
    <source>
        <dbReference type="ARBA" id="ARBA00022860"/>
    </source>
</evidence>
<evidence type="ECO:0000256" key="12">
    <source>
        <dbReference type="ARBA" id="ARBA00023289"/>
    </source>
</evidence>
<evidence type="ECO:0000256" key="13">
    <source>
        <dbReference type="PIRSR" id="PIRSR608734-50"/>
    </source>
</evidence>
<dbReference type="InterPro" id="IPR045583">
    <property type="entry name" value="KPBA/B_C"/>
</dbReference>
<keyword evidence="8 14" id="KW-0112">Calmodulin-binding</keyword>
<comment type="similarity">
    <text evidence="4 14">Belongs to the phosphorylase b kinase regulatory chain family.</text>
</comment>
<feature type="domain" description="GH15-like" evidence="16">
    <location>
        <begin position="8"/>
        <end position="974"/>
    </location>
</feature>
<dbReference type="Gene3D" id="1.50.10.10">
    <property type="match status" value="1"/>
</dbReference>
<dbReference type="InterPro" id="IPR011613">
    <property type="entry name" value="GH15-like"/>
</dbReference>
<dbReference type="OrthoDB" id="5971574at2759"/>
<accession>A0A9Q1GYG4</accession>
<evidence type="ECO:0000259" key="16">
    <source>
        <dbReference type="Pfam" id="PF00723"/>
    </source>
</evidence>
<keyword evidence="11 13" id="KW-0449">Lipoprotein</keyword>
<evidence type="ECO:0000256" key="15">
    <source>
        <dbReference type="SAM" id="MobiDB-lite"/>
    </source>
</evidence>
<comment type="function">
    <text evidence="1">Phosphorylase b kinase catalyzes the phosphorylation of serine in certain substrates, including troponin I. The alpha chain may bind calmodulin.</text>
</comment>
<evidence type="ECO:0000256" key="2">
    <source>
        <dbReference type="ARBA" id="ARBA00004342"/>
    </source>
</evidence>
<evidence type="ECO:0000256" key="7">
    <source>
        <dbReference type="ARBA" id="ARBA00022600"/>
    </source>
</evidence>
<feature type="domain" description="Phosphorylase b kinase regulatory subunit alpha/beta C-terminal" evidence="17">
    <location>
        <begin position="1034"/>
        <end position="1207"/>
    </location>
</feature>
<name>A0A9Q1GYG4_HOLLE</name>
<evidence type="ECO:0000256" key="14">
    <source>
        <dbReference type="RuleBase" id="RU364123"/>
    </source>
</evidence>
<organism evidence="18 19">
    <name type="scientific">Holothuria leucospilota</name>
    <name type="common">Black long sea cucumber</name>
    <name type="synonym">Mertensiothuria leucospilota</name>
    <dbReference type="NCBI Taxonomy" id="206669"/>
    <lineage>
        <taxon>Eukaryota</taxon>
        <taxon>Metazoa</taxon>
        <taxon>Echinodermata</taxon>
        <taxon>Eleutherozoa</taxon>
        <taxon>Echinozoa</taxon>
        <taxon>Holothuroidea</taxon>
        <taxon>Aspidochirotacea</taxon>
        <taxon>Aspidochirotida</taxon>
        <taxon>Holothuriidae</taxon>
        <taxon>Holothuria</taxon>
    </lineage>
</organism>
<dbReference type="EMBL" id="JAIZAY010000015">
    <property type="protein sequence ID" value="KAJ8028064.1"/>
    <property type="molecule type" value="Genomic_DNA"/>
</dbReference>
<dbReference type="PANTHER" id="PTHR10749:SF7">
    <property type="entry name" value="PHOSPHORYLASE B KINASE REGULATORY SUBUNIT ALPHA-RELATED"/>
    <property type="match status" value="1"/>
</dbReference>
<keyword evidence="7 14" id="KW-0321">Glycogen metabolism</keyword>
<sequence length="1281" mass="144359">MRSRSNSGVRLDYFFRLLEKTIFVNQNPVTGLFRSSNDSSDAWVRDNVYAIMAVWGLGMAYRKQADLDEDRAKAYALEQDVVRSMRALLTSMMKQVSKVEMFKHSQSPRDSLHAKYNSRTGHTCVGDSEWGHLQIDATSLFLLLLSQMTASGLQIVFTLEEVDFIQNLVFYIENAYRIADYGIWERGDKTNHGLPELNASSIGMAKAAMEAVSELDMFCARGGSASVIHIKSDKVAQCQAILHSMLPRESYSKEIDAGLLTVIGFPAFAVDDENILNQTREEIILKLQGKYGCKRFLRDGYKTVKEDPNRLYYDPAELKIFENIECEWPVFYIFLMIDGIFNSNKEQVGEYLEAIEDLMVIMPDGSKAIPELYYVPEEKVDLEYKTPTSQARVPGGRLPHLWSQSLYIIAMLLKEKFILPGELDPLNRRQAARPKPDLVVQVAVLAEDTIVQEILKVQDIYVQTVAEAAPVFIYPARVLIHIFKHLGENKKLKLSGNVCREIGVLSTSMLYTLHGKILAFVPQFLDHHQFYLALDNDLLADLTKNDISFLRYNWRELGRPTVTITVTHGMIEDENIQASILSNIRKFQTGYINGVQVEMKNLSELISTSCIKRLTFLEAEHPSDASLARALAKHCIHSSYDPVWQALVLGQSSAQDLQPSVLQPTLPAVKTIESSDDGASTPQSSSSAESGRRVHGIISRTRSIDIDGSHSPLPTFRLLAETVATKFSTPKLTNHMPAVTELGSSFERTLRKAKSFCAGDLSGFDGRSGLLSPLSPSVDEEHFVLPEESTDSLSLRKTASWMDTSELLELYAGQDDEEVVEQLKVCTSLSEQADIVHYLYESKGLDWNTNLNETSEVTVRNLMEELYYKSAKHRTWSLVRHAAGILQKRVEHLAQSVTDLLVRQKQVSVGLPPEPREKIITAPLPPDKLEEVIYESCGEDRSCAVLTQELLIYLSLFIRTEPHLFTQMFRLRVGLIMQVMTSELARAMNCNVDDAYEQLVTLSPYELKELLHHILSGREFGVHITSAKSTHGSTLMNRQPTIVSAPKEEVVAGLSILKRQATGGRRRSITRQPTTVKELFRDESIQDRYGLWLRRRRVDGSLNRAPADFYPKVWKILEGCPGIRIAQRFLPQNLTREMTSNEFKFALEVETALNSVPQPEFRQLMVEVLMVVATVIENGWVTSFPKIVDVETLVYEANNLFLQDQAAYDGDAINCCASTDPSFQRPTPLTCEGSARICEHFYDSAPSGCYGTMVYMVKAATNYFNIRQMFDGTDRVDCKVS</sequence>
<dbReference type="InterPro" id="IPR012341">
    <property type="entry name" value="6hp_glycosidase-like_sf"/>
</dbReference>
<dbReference type="Pfam" id="PF19292">
    <property type="entry name" value="KPBB_C"/>
    <property type="match status" value="1"/>
</dbReference>
<dbReference type="SUPFAM" id="SSF48208">
    <property type="entry name" value="Six-hairpin glycosidases"/>
    <property type="match status" value="1"/>
</dbReference>
<feature type="lipid moiety-binding region" description="S-farnesyl cysteine" evidence="13">
    <location>
        <position position="1278"/>
    </location>
</feature>
<dbReference type="Proteomes" id="UP001152320">
    <property type="component" value="Chromosome 15"/>
</dbReference>
<keyword evidence="5 14" id="KW-1003">Cell membrane</keyword>
<dbReference type="GO" id="GO:0005516">
    <property type="term" value="F:calmodulin binding"/>
    <property type="evidence" value="ECO:0007669"/>
    <property type="project" value="UniProtKB-KW"/>
</dbReference>
<keyword evidence="12 13" id="KW-0636">Prenylation</keyword>
<reference evidence="18" key="1">
    <citation type="submission" date="2021-10" db="EMBL/GenBank/DDBJ databases">
        <title>Tropical sea cucumber genome reveals ecological adaptation and Cuvierian tubules defense mechanism.</title>
        <authorList>
            <person name="Chen T."/>
        </authorList>
    </citation>
    <scope>NUCLEOTIDE SEQUENCE</scope>
    <source>
        <strain evidence="18">Nanhai2018</strain>
        <tissue evidence="18">Muscle</tissue>
    </source>
</reference>
<dbReference type="GO" id="GO:0005886">
    <property type="term" value="C:plasma membrane"/>
    <property type="evidence" value="ECO:0007669"/>
    <property type="project" value="UniProtKB-SubCell"/>
</dbReference>
<gene>
    <name evidence="18" type="ORF">HOLleu_30193</name>
</gene>
<dbReference type="InterPro" id="IPR008928">
    <property type="entry name" value="6-hairpin_glycosidase_sf"/>
</dbReference>
<comment type="subcellular location">
    <subcellularLocation>
        <location evidence="2 14">Cell membrane</location>
        <topology evidence="2 14">Lipid-anchor</topology>
        <orientation evidence="2 14">Cytoplasmic side</orientation>
    </subcellularLocation>
</comment>
<evidence type="ECO:0000313" key="19">
    <source>
        <dbReference type="Proteomes" id="UP001152320"/>
    </source>
</evidence>
<comment type="PTM">
    <text evidence="13">Although the final Cys may be farnesylated, the terminal tripeptide is probably not removed, and the C-terminus is not methylated.</text>
</comment>
<keyword evidence="6" id="KW-0597">Phosphoprotein</keyword>
<evidence type="ECO:0000256" key="3">
    <source>
        <dbReference type="ARBA" id="ARBA00005131"/>
    </source>
</evidence>
<evidence type="ECO:0000256" key="10">
    <source>
        <dbReference type="ARBA" id="ARBA00023277"/>
    </source>
</evidence>
<evidence type="ECO:0000256" key="1">
    <source>
        <dbReference type="ARBA" id="ARBA00002837"/>
    </source>
</evidence>
<dbReference type="PANTHER" id="PTHR10749">
    <property type="entry name" value="PHOSPHORYLASE B KINASE REGULATORY SUBUNIT"/>
    <property type="match status" value="1"/>
</dbReference>
<feature type="compositionally biased region" description="Low complexity" evidence="15">
    <location>
        <begin position="677"/>
        <end position="689"/>
    </location>
</feature>
<evidence type="ECO:0000256" key="4">
    <source>
        <dbReference type="ARBA" id="ARBA00007128"/>
    </source>
</evidence>
<dbReference type="GO" id="GO:0005964">
    <property type="term" value="C:phosphorylase kinase complex"/>
    <property type="evidence" value="ECO:0007669"/>
    <property type="project" value="TreeGrafter"/>
</dbReference>
<proteinExistence type="inferred from homology"/>
<protein>
    <recommendedName>
        <fullName evidence="14">Phosphorylase b kinase regulatory subunit</fullName>
    </recommendedName>
</protein>
<dbReference type="FunFam" id="1.50.10.10:FF:000004">
    <property type="entry name" value="Phosphorylase b kinase regulatory subunit"/>
    <property type="match status" value="1"/>
</dbReference>
<evidence type="ECO:0000256" key="11">
    <source>
        <dbReference type="ARBA" id="ARBA00023288"/>
    </source>
</evidence>
<evidence type="ECO:0000256" key="6">
    <source>
        <dbReference type="ARBA" id="ARBA00022553"/>
    </source>
</evidence>
<keyword evidence="9 14" id="KW-0472">Membrane</keyword>
<evidence type="ECO:0000259" key="17">
    <source>
        <dbReference type="Pfam" id="PF19292"/>
    </source>
</evidence>
<dbReference type="InterPro" id="IPR008734">
    <property type="entry name" value="PHK_A/B_su"/>
</dbReference>
<evidence type="ECO:0000256" key="5">
    <source>
        <dbReference type="ARBA" id="ARBA00022475"/>
    </source>
</evidence>
<dbReference type="Pfam" id="PF00723">
    <property type="entry name" value="Glyco_hydro_15"/>
    <property type="match status" value="1"/>
</dbReference>
<comment type="pathway">
    <text evidence="3 14">Glycan biosynthesis; glycogen metabolism.</text>
</comment>
<dbReference type="GO" id="GO:0005977">
    <property type="term" value="P:glycogen metabolic process"/>
    <property type="evidence" value="ECO:0007669"/>
    <property type="project" value="UniProtKB-KW"/>
</dbReference>
<feature type="region of interest" description="Disordered" evidence="15">
    <location>
        <begin position="672"/>
        <end position="694"/>
    </location>
</feature>
<evidence type="ECO:0000256" key="9">
    <source>
        <dbReference type="ARBA" id="ARBA00023136"/>
    </source>
</evidence>
<comment type="caution">
    <text evidence="18">The sequence shown here is derived from an EMBL/GenBank/DDBJ whole genome shotgun (WGS) entry which is preliminary data.</text>
</comment>
<keyword evidence="19" id="KW-1185">Reference proteome</keyword>
<keyword evidence="10 14" id="KW-0119">Carbohydrate metabolism</keyword>